<feature type="compositionally biased region" description="Low complexity" evidence="12">
    <location>
        <begin position="73"/>
        <end position="89"/>
    </location>
</feature>
<dbReference type="AlphaFoldDB" id="A0A5J9VSR6"/>
<evidence type="ECO:0000256" key="9">
    <source>
        <dbReference type="ARBA" id="ARBA00023211"/>
    </source>
</evidence>
<keyword evidence="6" id="KW-0378">Hydrolase</keyword>
<dbReference type="PANTHER" id="PTHR43752:SF3">
    <property type="entry name" value="BNR_ASP-BOX REPEAT FAMILY PROTEIN"/>
    <property type="match status" value="1"/>
</dbReference>
<evidence type="ECO:0000313" key="15">
    <source>
        <dbReference type="Proteomes" id="UP000324897"/>
    </source>
</evidence>
<keyword evidence="5" id="KW-0479">Metal-binding</keyword>
<feature type="compositionally biased region" description="Low complexity" evidence="12">
    <location>
        <begin position="97"/>
        <end position="107"/>
    </location>
</feature>
<dbReference type="InterPro" id="IPR001932">
    <property type="entry name" value="PPM-type_phosphatase-like_dom"/>
</dbReference>
<evidence type="ECO:0000256" key="6">
    <source>
        <dbReference type="ARBA" id="ARBA00022801"/>
    </source>
</evidence>
<feature type="region of interest" description="Disordered" evidence="12">
    <location>
        <begin position="58"/>
        <end position="107"/>
    </location>
</feature>
<feature type="region of interest" description="Disordered" evidence="12">
    <location>
        <begin position="592"/>
        <end position="617"/>
    </location>
</feature>
<comment type="catalytic activity">
    <reaction evidence="10">
        <text>O-phospho-L-seryl-[protein] + H2O = L-seryl-[protein] + phosphate</text>
        <dbReference type="Rhea" id="RHEA:20629"/>
        <dbReference type="Rhea" id="RHEA-COMP:9863"/>
        <dbReference type="Rhea" id="RHEA-COMP:11604"/>
        <dbReference type="ChEBI" id="CHEBI:15377"/>
        <dbReference type="ChEBI" id="CHEBI:29999"/>
        <dbReference type="ChEBI" id="CHEBI:43474"/>
        <dbReference type="ChEBI" id="CHEBI:83421"/>
        <dbReference type="EC" id="3.1.3.16"/>
    </reaction>
</comment>
<accession>A0A5J9VSR6</accession>
<organism evidence="14 15">
    <name type="scientific">Eragrostis curvula</name>
    <name type="common">weeping love grass</name>
    <dbReference type="NCBI Taxonomy" id="38414"/>
    <lineage>
        <taxon>Eukaryota</taxon>
        <taxon>Viridiplantae</taxon>
        <taxon>Streptophyta</taxon>
        <taxon>Embryophyta</taxon>
        <taxon>Tracheophyta</taxon>
        <taxon>Spermatophyta</taxon>
        <taxon>Magnoliopsida</taxon>
        <taxon>Liliopsida</taxon>
        <taxon>Poales</taxon>
        <taxon>Poaceae</taxon>
        <taxon>PACMAD clade</taxon>
        <taxon>Chloridoideae</taxon>
        <taxon>Eragrostideae</taxon>
        <taxon>Eragrostidinae</taxon>
        <taxon>Eragrostis</taxon>
    </lineage>
</organism>
<keyword evidence="15" id="KW-1185">Reference proteome</keyword>
<evidence type="ECO:0000256" key="11">
    <source>
        <dbReference type="ARBA" id="ARBA00048336"/>
    </source>
</evidence>
<dbReference type="GO" id="GO:0004722">
    <property type="term" value="F:protein serine/threonine phosphatase activity"/>
    <property type="evidence" value="ECO:0007669"/>
    <property type="project" value="UniProtKB-EC"/>
</dbReference>
<evidence type="ECO:0000313" key="14">
    <source>
        <dbReference type="EMBL" id="TVU38878.1"/>
    </source>
</evidence>
<dbReference type="GO" id="GO:0046872">
    <property type="term" value="F:metal ion binding"/>
    <property type="evidence" value="ECO:0007669"/>
    <property type="project" value="UniProtKB-KW"/>
</dbReference>
<dbReference type="CDD" id="cd15482">
    <property type="entry name" value="Sialidase_non-viral"/>
    <property type="match status" value="1"/>
</dbReference>
<gene>
    <name evidence="14" type="ORF">EJB05_12273</name>
</gene>
<dbReference type="PROSITE" id="PS51746">
    <property type="entry name" value="PPM_2"/>
    <property type="match status" value="1"/>
</dbReference>
<evidence type="ECO:0000256" key="1">
    <source>
        <dbReference type="ARBA" id="ARBA00001936"/>
    </source>
</evidence>
<sequence>MMWLPATAAGGGQNQVRAGCAQLSRELSVSAPPDPSLHGSGVGPRLRRAFFSNLLSSAMPSSGSSDDTTLTQENRNLSSEPSNLSNNKSGQHIEHGTSNLNTSSTNSTSGWSILKDEFTFPASGRPFNNCHASTIVEIEKDNFLVSYFAGSIEGAPDVKIWTQRYSEGFWHPPEVADEENATAMWNPVLFQLPSRELLLFYKIGEHPQNWSGAMKRSLNGGVSWSEKEQLPPGILGPIKNKAFKLCFLQFIDCFYRPLQPFLLDDGRLLCGSSVESWESWGGWLEVTEDAGRTWKKYGPIFVKGQNLGVIQPVPYQTTNGTIRMLLRSHHTIGRVCMADSNDGGMSWSYARPTELPNPNSGIDGVKMKDGRVALVYNSAPNGTLSRGTLKVAVSSDDGITWGEVLTLEDTKGWEFSYPAVIQTMDELVHVTYTYNRTQIKVTCGSSAQLSSEDYEIAAGDFETSQVSIRFCSVVVPESSGDQAAQAEAVRGTGRGKSRAAASSGRRKLTYGFHLVEGRMLHGMEDVHVAEFRQLDDGNEVGLFAVFDGHSGADVATYLREHLFDNILNEPDFWTDTMEAIRRAYHRTDRKVLKKAASGGAGGEDQEGDGNGRRRPRGGSTAVTVILINGETLVVANVGDSRAVLCDAGGKARQLSVDHEPLRERGAIESRGGFVTEIHGDVPRVDASLAMARAFGDRSLKEHISSDPDVAIEDVGDGAELVVLASDGLWKVMSNQEAVDEVRETRDARKAAVRLVDEAVRRGSKDDISCVVVRLH</sequence>
<name>A0A5J9VSR6_9POAL</name>
<dbReference type="PANTHER" id="PTHR43752">
    <property type="entry name" value="BNR/ASP-BOX REPEAT FAMILY PROTEIN"/>
    <property type="match status" value="1"/>
</dbReference>
<evidence type="ECO:0000256" key="12">
    <source>
        <dbReference type="SAM" id="MobiDB-lite"/>
    </source>
</evidence>
<evidence type="ECO:0000256" key="3">
    <source>
        <dbReference type="ARBA" id="ARBA00006702"/>
    </source>
</evidence>
<evidence type="ECO:0000256" key="7">
    <source>
        <dbReference type="ARBA" id="ARBA00022842"/>
    </source>
</evidence>
<keyword evidence="9" id="KW-0464">Manganese</keyword>
<feature type="domain" description="PPM-type phosphatase" evidence="13">
    <location>
        <begin position="509"/>
        <end position="774"/>
    </location>
</feature>
<dbReference type="Proteomes" id="UP000324897">
    <property type="component" value="Chromosome 4"/>
</dbReference>
<evidence type="ECO:0000259" key="13">
    <source>
        <dbReference type="PROSITE" id="PS51746"/>
    </source>
</evidence>
<dbReference type="InterPro" id="IPR036457">
    <property type="entry name" value="PPM-type-like_dom_sf"/>
</dbReference>
<comment type="cofactor">
    <cofactor evidence="2">
        <name>Mg(2+)</name>
        <dbReference type="ChEBI" id="CHEBI:18420"/>
    </cofactor>
</comment>
<comment type="catalytic activity">
    <reaction evidence="11">
        <text>O-phospho-L-threonyl-[protein] + H2O = L-threonyl-[protein] + phosphate</text>
        <dbReference type="Rhea" id="RHEA:47004"/>
        <dbReference type="Rhea" id="RHEA-COMP:11060"/>
        <dbReference type="Rhea" id="RHEA-COMP:11605"/>
        <dbReference type="ChEBI" id="CHEBI:15377"/>
        <dbReference type="ChEBI" id="CHEBI:30013"/>
        <dbReference type="ChEBI" id="CHEBI:43474"/>
        <dbReference type="ChEBI" id="CHEBI:61977"/>
        <dbReference type="EC" id="3.1.3.16"/>
    </reaction>
</comment>
<feature type="non-terminal residue" evidence="14">
    <location>
        <position position="1"/>
    </location>
</feature>
<comment type="cofactor">
    <cofactor evidence="1">
        <name>Mn(2+)</name>
        <dbReference type="ChEBI" id="CHEBI:29035"/>
    </cofactor>
</comment>
<evidence type="ECO:0000256" key="5">
    <source>
        <dbReference type="ARBA" id="ARBA00022723"/>
    </source>
</evidence>
<dbReference type="SMART" id="SM00332">
    <property type="entry name" value="PP2Cc"/>
    <property type="match status" value="1"/>
</dbReference>
<dbReference type="EMBL" id="RWGY01000007">
    <property type="protein sequence ID" value="TVU38878.1"/>
    <property type="molecule type" value="Genomic_DNA"/>
</dbReference>
<evidence type="ECO:0000256" key="10">
    <source>
        <dbReference type="ARBA" id="ARBA00047761"/>
    </source>
</evidence>
<comment type="caution">
    <text evidence="14">The sequence shown here is derived from an EMBL/GenBank/DDBJ whole genome shotgun (WGS) entry which is preliminary data.</text>
</comment>
<dbReference type="FunFam" id="3.60.40.10:FF:000010">
    <property type="entry name" value="Probable protein phosphatase 2C 39"/>
    <property type="match status" value="1"/>
</dbReference>
<dbReference type="Pfam" id="PF00481">
    <property type="entry name" value="PP2C"/>
    <property type="match status" value="1"/>
</dbReference>
<dbReference type="Gene3D" id="3.60.40.10">
    <property type="entry name" value="PPM-type phosphatase domain"/>
    <property type="match status" value="1"/>
</dbReference>
<evidence type="ECO:0000256" key="4">
    <source>
        <dbReference type="ARBA" id="ARBA00013081"/>
    </source>
</evidence>
<evidence type="ECO:0000256" key="8">
    <source>
        <dbReference type="ARBA" id="ARBA00022912"/>
    </source>
</evidence>
<dbReference type="CDD" id="cd00143">
    <property type="entry name" value="PP2Cc"/>
    <property type="match status" value="1"/>
</dbReference>
<dbReference type="EC" id="3.1.3.16" evidence="4"/>
<comment type="similarity">
    <text evidence="3">Belongs to the PP2C family.</text>
</comment>
<dbReference type="InterPro" id="IPR011040">
    <property type="entry name" value="Sialidase"/>
</dbReference>
<dbReference type="SUPFAM" id="SSF81606">
    <property type="entry name" value="PP2C-like"/>
    <property type="match status" value="1"/>
</dbReference>
<dbReference type="OrthoDB" id="10264738at2759"/>
<protein>
    <recommendedName>
        <fullName evidence="4">protein-serine/threonine phosphatase</fullName>
        <ecNumber evidence="4">3.1.3.16</ecNumber>
    </recommendedName>
</protein>
<proteinExistence type="inferred from homology"/>
<dbReference type="Gramene" id="TVU38878">
    <property type="protein sequence ID" value="TVU38878"/>
    <property type="gene ID" value="EJB05_12273"/>
</dbReference>
<dbReference type="Pfam" id="PF13088">
    <property type="entry name" value="BNR_2"/>
    <property type="match status" value="1"/>
</dbReference>
<dbReference type="Gene3D" id="2.120.10.10">
    <property type="match status" value="1"/>
</dbReference>
<evidence type="ECO:0000256" key="2">
    <source>
        <dbReference type="ARBA" id="ARBA00001946"/>
    </source>
</evidence>
<reference evidence="14 15" key="1">
    <citation type="journal article" date="2019" name="Sci. Rep.">
        <title>A high-quality genome of Eragrostis curvula grass provides insights into Poaceae evolution and supports new strategies to enhance forage quality.</title>
        <authorList>
            <person name="Carballo J."/>
            <person name="Santos B.A.C.M."/>
            <person name="Zappacosta D."/>
            <person name="Garbus I."/>
            <person name="Selva J.P."/>
            <person name="Gallo C.A."/>
            <person name="Diaz A."/>
            <person name="Albertini E."/>
            <person name="Caccamo M."/>
            <person name="Echenique V."/>
        </authorList>
    </citation>
    <scope>NUCLEOTIDE SEQUENCE [LARGE SCALE GENOMIC DNA]</scope>
    <source>
        <strain evidence="15">cv. Victoria</strain>
        <tissue evidence="14">Leaf</tissue>
    </source>
</reference>
<dbReference type="InterPro" id="IPR036278">
    <property type="entry name" value="Sialidase_sf"/>
</dbReference>
<keyword evidence="7" id="KW-0460">Magnesium</keyword>
<dbReference type="SUPFAM" id="SSF50939">
    <property type="entry name" value="Sialidases"/>
    <property type="match status" value="1"/>
</dbReference>
<keyword evidence="8" id="KW-0904">Protein phosphatase</keyword>